<accession>A0A1M6BY22</accession>
<organism evidence="1 2">
    <name type="scientific">Clostridium intestinale DSM 6191</name>
    <dbReference type="NCBI Taxonomy" id="1121320"/>
    <lineage>
        <taxon>Bacteria</taxon>
        <taxon>Bacillati</taxon>
        <taxon>Bacillota</taxon>
        <taxon>Clostridia</taxon>
        <taxon>Eubacteriales</taxon>
        <taxon>Clostridiaceae</taxon>
        <taxon>Clostridium</taxon>
    </lineage>
</organism>
<protein>
    <submittedName>
        <fullName evidence="1">Predicted pyrophosphatase or phosphodiesterase, AlkP superfamily</fullName>
    </submittedName>
</protein>
<dbReference type="Pfam" id="PF01663">
    <property type="entry name" value="Phosphodiest"/>
    <property type="match status" value="1"/>
</dbReference>
<dbReference type="PANTHER" id="PTHR10151">
    <property type="entry name" value="ECTONUCLEOTIDE PYROPHOSPHATASE/PHOSPHODIESTERASE"/>
    <property type="match status" value="1"/>
</dbReference>
<sequence length="426" mass="49083">MQSKYMIIISFDAIDKKDFELMKGFPSFSRIINEGSYSNDVESVYPSLTYPAHTTISTGKNPINHGIINNTLVQPKFPTNSDWYWQRKYIKGKTLYEVAKEKRMKTSTFLWPVTGKADIDYNVPEVFPTRPWQNQILVSLLNGSKYFQFDINNKFGHIRDGLKQPNLDDFVLESFLYLLESKKSDFMMVHFTDLDTNRHNYGYSSKEAYDALKRHDNRLGRIIGSLEKLNMYDETTLVVLGDHSFLDADYVIKLNKLFIDNSLICVNDKGLIEDYIAYCNYCDGSAYIYIKNKLKKDFVFNLLKKFSSENNNCIETILSEEEASLRGADNHCDFMLEAKRGYYFINDIDGDVIEEVSDKYHKATHGYDPKIKDYQTVFMLKGPSIKKNHPIGPMHLTSEGPTLAHILGGSLPEADGPILYDIFKNK</sequence>
<reference evidence="1 2" key="1">
    <citation type="submission" date="2016-11" db="EMBL/GenBank/DDBJ databases">
        <authorList>
            <person name="Jaros S."/>
            <person name="Januszkiewicz K."/>
            <person name="Wedrychowicz H."/>
        </authorList>
    </citation>
    <scope>NUCLEOTIDE SEQUENCE [LARGE SCALE GENOMIC DNA]</scope>
    <source>
        <strain evidence="1 2">DSM 6191</strain>
    </source>
</reference>
<evidence type="ECO:0000313" key="1">
    <source>
        <dbReference type="EMBL" id="SHI53689.1"/>
    </source>
</evidence>
<dbReference type="GO" id="GO:0016787">
    <property type="term" value="F:hydrolase activity"/>
    <property type="evidence" value="ECO:0007669"/>
    <property type="project" value="UniProtKB-ARBA"/>
</dbReference>
<dbReference type="Gene3D" id="3.40.720.10">
    <property type="entry name" value="Alkaline Phosphatase, subunit A"/>
    <property type="match status" value="1"/>
</dbReference>
<proteinExistence type="predicted"/>
<dbReference type="RefSeq" id="WP_073022318.1">
    <property type="nucleotide sequence ID" value="NZ_FQXU01000015.1"/>
</dbReference>
<dbReference type="PANTHER" id="PTHR10151:SF120">
    <property type="entry name" value="BIS(5'-ADENOSYL)-TRIPHOSPHATASE"/>
    <property type="match status" value="1"/>
</dbReference>
<name>A0A1M6BY22_9CLOT</name>
<gene>
    <name evidence="1" type="ORF">SAMN02745941_03976</name>
</gene>
<dbReference type="EMBL" id="FQXU01000015">
    <property type="protein sequence ID" value="SHI53689.1"/>
    <property type="molecule type" value="Genomic_DNA"/>
</dbReference>
<dbReference type="CDD" id="cd16018">
    <property type="entry name" value="Enpp"/>
    <property type="match status" value="1"/>
</dbReference>
<dbReference type="AlphaFoldDB" id="A0A1M6BY22"/>
<dbReference type="InterPro" id="IPR002591">
    <property type="entry name" value="Phosphodiest/P_Trfase"/>
</dbReference>
<dbReference type="Proteomes" id="UP000184241">
    <property type="component" value="Unassembled WGS sequence"/>
</dbReference>
<dbReference type="SUPFAM" id="SSF53649">
    <property type="entry name" value="Alkaline phosphatase-like"/>
    <property type="match status" value="1"/>
</dbReference>
<evidence type="ECO:0000313" key="2">
    <source>
        <dbReference type="Proteomes" id="UP000184241"/>
    </source>
</evidence>
<dbReference type="InterPro" id="IPR017850">
    <property type="entry name" value="Alkaline_phosphatase_core_sf"/>
</dbReference>